<organism evidence="2 3">
    <name type="scientific">Ridgeia piscesae</name>
    <name type="common">Tubeworm</name>
    <dbReference type="NCBI Taxonomy" id="27915"/>
    <lineage>
        <taxon>Eukaryota</taxon>
        <taxon>Metazoa</taxon>
        <taxon>Spiralia</taxon>
        <taxon>Lophotrochozoa</taxon>
        <taxon>Annelida</taxon>
        <taxon>Polychaeta</taxon>
        <taxon>Sedentaria</taxon>
        <taxon>Canalipalpata</taxon>
        <taxon>Sabellida</taxon>
        <taxon>Siboglinidae</taxon>
        <taxon>Ridgeia</taxon>
    </lineage>
</organism>
<evidence type="ECO:0000313" key="3">
    <source>
        <dbReference type="Proteomes" id="UP001209878"/>
    </source>
</evidence>
<keyword evidence="3" id="KW-1185">Reference proteome</keyword>
<evidence type="ECO:0000256" key="1">
    <source>
        <dbReference type="SAM" id="Phobius"/>
    </source>
</evidence>
<protein>
    <submittedName>
        <fullName evidence="2">Uncharacterized protein</fullName>
    </submittedName>
</protein>
<dbReference type="Proteomes" id="UP001209878">
    <property type="component" value="Unassembled WGS sequence"/>
</dbReference>
<dbReference type="AlphaFoldDB" id="A0AAD9N7S7"/>
<accession>A0AAD9N7S7</accession>
<keyword evidence="1" id="KW-0472">Membrane</keyword>
<name>A0AAD9N7S7_RIDPI</name>
<sequence length="68" mass="7865">MKTNGERSFCQLLFIFITVICKLAIVTIKYTDCGETMLNDVCRLGMFRSVQNIDSSEVYRVLRYSVQC</sequence>
<reference evidence="2" key="1">
    <citation type="journal article" date="2023" name="Mol. Biol. Evol.">
        <title>Third-Generation Sequencing Reveals the Adaptive Role of the Epigenome in Three Deep-Sea Polychaetes.</title>
        <authorList>
            <person name="Perez M."/>
            <person name="Aroh O."/>
            <person name="Sun Y."/>
            <person name="Lan Y."/>
            <person name="Juniper S.K."/>
            <person name="Young C.R."/>
            <person name="Angers B."/>
            <person name="Qian P.Y."/>
        </authorList>
    </citation>
    <scope>NUCLEOTIDE SEQUENCE</scope>
    <source>
        <strain evidence="2">R07B-5</strain>
    </source>
</reference>
<keyword evidence="1" id="KW-1133">Transmembrane helix</keyword>
<keyword evidence="1" id="KW-0812">Transmembrane</keyword>
<gene>
    <name evidence="2" type="ORF">NP493_1675g00000</name>
</gene>
<comment type="caution">
    <text evidence="2">The sequence shown here is derived from an EMBL/GenBank/DDBJ whole genome shotgun (WGS) entry which is preliminary data.</text>
</comment>
<feature type="transmembrane region" description="Helical" evidence="1">
    <location>
        <begin position="12"/>
        <end position="30"/>
    </location>
</feature>
<evidence type="ECO:0000313" key="2">
    <source>
        <dbReference type="EMBL" id="KAK2160015.1"/>
    </source>
</evidence>
<dbReference type="EMBL" id="JAODUO010001674">
    <property type="protein sequence ID" value="KAK2160015.1"/>
    <property type="molecule type" value="Genomic_DNA"/>
</dbReference>
<proteinExistence type="predicted"/>